<dbReference type="EMBL" id="SNWX01000006">
    <property type="protein sequence ID" value="TDO92351.1"/>
    <property type="molecule type" value="Genomic_DNA"/>
</dbReference>
<accession>A0A4R6LUJ1</accession>
<evidence type="ECO:0000313" key="1">
    <source>
        <dbReference type="EMBL" id="TDO92351.1"/>
    </source>
</evidence>
<dbReference type="OrthoDB" id="2085802at2"/>
<protein>
    <submittedName>
        <fullName evidence="1">Uncharacterized protein DUF3277</fullName>
    </submittedName>
</protein>
<dbReference type="Proteomes" id="UP000295064">
    <property type="component" value="Unassembled WGS sequence"/>
</dbReference>
<name>A0A4R6LUJ1_9FIRM</name>
<organism evidence="1 2">
    <name type="scientific">Halanaerobium saccharolyticum</name>
    <dbReference type="NCBI Taxonomy" id="43595"/>
    <lineage>
        <taxon>Bacteria</taxon>
        <taxon>Bacillati</taxon>
        <taxon>Bacillota</taxon>
        <taxon>Clostridia</taxon>
        <taxon>Halanaerobiales</taxon>
        <taxon>Halanaerobiaceae</taxon>
        <taxon>Halanaerobium</taxon>
    </lineage>
</organism>
<sequence length="136" mass="15064">MVNYDPTKVITIVDNFVLTGFAEDAMVEISRMSEKRNSFVGAQGEVTFSKSADDRAEATITLKETSPANEKLYNLYKSDEEFGFSTVDQNFDGDVSGSGSRCVIQNLPDNVKSNEPGDREWVLLVADYEEAFEGVL</sequence>
<comment type="caution">
    <text evidence="1">The sequence shown here is derived from an EMBL/GenBank/DDBJ whole genome shotgun (WGS) entry which is preliminary data.</text>
</comment>
<evidence type="ECO:0000313" key="2">
    <source>
        <dbReference type="Proteomes" id="UP000295064"/>
    </source>
</evidence>
<dbReference type="InterPro" id="IPR021695">
    <property type="entry name" value="Phage_KPP10_Orf10"/>
</dbReference>
<proteinExistence type="predicted"/>
<reference evidence="1 2" key="1">
    <citation type="submission" date="2019-03" db="EMBL/GenBank/DDBJ databases">
        <title>Subsurface microbial communities from deep shales in Ohio and West Virginia, USA.</title>
        <authorList>
            <person name="Wrighton K."/>
        </authorList>
    </citation>
    <scope>NUCLEOTIDE SEQUENCE [LARGE SCALE GENOMIC DNA]</scope>
    <source>
        <strain evidence="1 2">MA284_T2</strain>
    </source>
</reference>
<dbReference type="AlphaFoldDB" id="A0A4R6LUJ1"/>
<dbReference type="NCBIfam" id="NF047581">
    <property type="entry name" value="gp105_phage_fam"/>
    <property type="match status" value="1"/>
</dbReference>
<dbReference type="Pfam" id="PF11681">
    <property type="entry name" value="Phage_Tube_PhiTE"/>
    <property type="match status" value="1"/>
</dbReference>
<dbReference type="RefSeq" id="WP_133514580.1">
    <property type="nucleotide sequence ID" value="NZ_SNWX01000006.1"/>
</dbReference>
<gene>
    <name evidence="1" type="ORF">DFR79_106164</name>
</gene>